<feature type="compositionally biased region" description="Basic and acidic residues" evidence="1">
    <location>
        <begin position="142"/>
        <end position="176"/>
    </location>
</feature>
<protein>
    <recommendedName>
        <fullName evidence="4">Spore coat protein B</fullName>
    </recommendedName>
</protein>
<organism evidence="2 3">
    <name type="scientific">Aneurinibacillus danicus</name>
    <dbReference type="NCBI Taxonomy" id="267746"/>
    <lineage>
        <taxon>Bacteria</taxon>
        <taxon>Bacillati</taxon>
        <taxon>Bacillota</taxon>
        <taxon>Bacilli</taxon>
        <taxon>Bacillales</taxon>
        <taxon>Paenibacillaceae</taxon>
        <taxon>Aneurinibacillus group</taxon>
        <taxon>Aneurinibacillus</taxon>
    </lineage>
</organism>
<dbReference type="Proteomes" id="UP000321157">
    <property type="component" value="Unassembled WGS sequence"/>
</dbReference>
<evidence type="ECO:0000313" key="2">
    <source>
        <dbReference type="EMBL" id="GEN32656.1"/>
    </source>
</evidence>
<evidence type="ECO:0008006" key="4">
    <source>
        <dbReference type="Google" id="ProtNLM"/>
    </source>
</evidence>
<dbReference type="RefSeq" id="WP_170230045.1">
    <property type="nucleotide sequence ID" value="NZ_BJXX01000011.1"/>
</dbReference>
<feature type="region of interest" description="Disordered" evidence="1">
    <location>
        <begin position="142"/>
        <end position="204"/>
    </location>
</feature>
<sequence length="204" mass="23392">MEENHNLASLIGRNIRIDRGGPESRTGRLLGMKEDHLVVYEEKEGVIYYKRHHIKSIGIDARENSDLGGEDSGDMPAFVDATCFCELLSSLQYRWVQINRGGPEKIEGVLGDVFPDRVLLIVNNEIVVIFKYHIRSISVGAGKKEEKAKDEKEDKAKGEKENNKTENHKKESDQIRHVRYREHDDDDDDDSSNGRRGYYFNTRA</sequence>
<reference evidence="2 3" key="1">
    <citation type="submission" date="2019-07" db="EMBL/GenBank/DDBJ databases">
        <title>Whole genome shotgun sequence of Aneurinibacillus danicus NBRC 102444.</title>
        <authorList>
            <person name="Hosoyama A."/>
            <person name="Uohara A."/>
            <person name="Ohji S."/>
            <person name="Ichikawa N."/>
        </authorList>
    </citation>
    <scope>NUCLEOTIDE SEQUENCE [LARGE SCALE GENOMIC DNA]</scope>
    <source>
        <strain evidence="2 3">NBRC 102444</strain>
    </source>
</reference>
<proteinExistence type="predicted"/>
<evidence type="ECO:0000256" key="1">
    <source>
        <dbReference type="SAM" id="MobiDB-lite"/>
    </source>
</evidence>
<accession>A0A511V159</accession>
<comment type="caution">
    <text evidence="2">The sequence shown here is derived from an EMBL/GenBank/DDBJ whole genome shotgun (WGS) entry which is preliminary data.</text>
</comment>
<name>A0A511V159_9BACL</name>
<keyword evidence="3" id="KW-1185">Reference proteome</keyword>
<gene>
    <name evidence="2" type="ORF">ADA01nite_01160</name>
</gene>
<dbReference type="EMBL" id="BJXX01000011">
    <property type="protein sequence ID" value="GEN32656.1"/>
    <property type="molecule type" value="Genomic_DNA"/>
</dbReference>
<evidence type="ECO:0000313" key="3">
    <source>
        <dbReference type="Proteomes" id="UP000321157"/>
    </source>
</evidence>
<dbReference type="AlphaFoldDB" id="A0A511V159"/>